<feature type="compositionally biased region" description="Polar residues" evidence="1">
    <location>
        <begin position="34"/>
        <end position="48"/>
    </location>
</feature>
<feature type="transmembrane region" description="Helical" evidence="2">
    <location>
        <begin position="82"/>
        <end position="104"/>
    </location>
</feature>
<dbReference type="PANTHER" id="PTHR41542">
    <property type="entry name" value="BLL5807 PROTEIN"/>
    <property type="match status" value="1"/>
</dbReference>
<keyword evidence="2" id="KW-0472">Membrane</keyword>
<feature type="region of interest" description="Disordered" evidence="1">
    <location>
        <begin position="29"/>
        <end position="79"/>
    </location>
</feature>
<dbReference type="EMBL" id="SDKK01000014">
    <property type="protein sequence ID" value="TYC55164.1"/>
    <property type="molecule type" value="Genomic_DNA"/>
</dbReference>
<evidence type="ECO:0000313" key="6">
    <source>
        <dbReference type="Proteomes" id="UP000389128"/>
    </source>
</evidence>
<evidence type="ECO:0000256" key="2">
    <source>
        <dbReference type="SAM" id="Phobius"/>
    </source>
</evidence>
<protein>
    <submittedName>
        <fullName evidence="5">Tim44 domain-containing protein</fullName>
    </submittedName>
</protein>
<keyword evidence="6" id="KW-1185">Reference proteome</keyword>
<dbReference type="InterPro" id="IPR032710">
    <property type="entry name" value="NTF2-like_dom_sf"/>
</dbReference>
<keyword evidence="2" id="KW-1133">Transmembrane helix</keyword>
<feature type="signal peptide" evidence="3">
    <location>
        <begin position="1"/>
        <end position="24"/>
    </location>
</feature>
<dbReference type="AlphaFoldDB" id="A0A6C2CLV5"/>
<reference evidence="5 6" key="1">
    <citation type="submission" date="2019-01" db="EMBL/GenBank/DDBJ databases">
        <title>Zoogloea oleivorans genome sequencing and assembly.</title>
        <authorList>
            <person name="Tancsics A."/>
            <person name="Farkas M."/>
            <person name="Kriszt B."/>
            <person name="Maroti G."/>
            <person name="Horvath B."/>
        </authorList>
    </citation>
    <scope>NUCLEOTIDE SEQUENCE [LARGE SCALE GENOMIC DNA]</scope>
    <source>
        <strain evidence="5 6">Buc</strain>
    </source>
</reference>
<feature type="chain" id="PRO_5025569340" evidence="3">
    <location>
        <begin position="25"/>
        <end position="316"/>
    </location>
</feature>
<feature type="domain" description="Tim44-like" evidence="4">
    <location>
        <begin position="183"/>
        <end position="314"/>
    </location>
</feature>
<dbReference type="PANTHER" id="PTHR41542:SF1">
    <property type="entry name" value="BLL5807 PROTEIN"/>
    <property type="match status" value="1"/>
</dbReference>
<dbReference type="SMART" id="SM00978">
    <property type="entry name" value="Tim44"/>
    <property type="match status" value="1"/>
</dbReference>
<comment type="caution">
    <text evidence="5">The sequence shown here is derived from an EMBL/GenBank/DDBJ whole genome shotgun (WGS) entry which is preliminary data.</text>
</comment>
<dbReference type="Proteomes" id="UP000389128">
    <property type="component" value="Unassembled WGS sequence"/>
</dbReference>
<keyword evidence="3" id="KW-0732">Signal</keyword>
<sequence>MKSFALMTAALALGFTLVTSDAEAAKRFGAGKSSGMQRQELSQPKSPNATPATPAQAPGAAAVPARSQAAAGAPAAQPKRSWMGPLAGLAAGIGLAALASHFGFGEELASMMMMGLLAVGVMLVIGFFMRRRAAAQKPALAGMGGMQYSAAGASPTPAETTSAPAFGGGSAAATPLESAAVAAATVAPAVGNIPADFDAEAFVRNAKLNFIRLQAANDARNLEDIREYTTPEMFAEIKMGWMDQVAGTDKTDVVTLNAEVLDVAEEATRYIVSVRFTGLLREEANASPEVIDEIWHLTKPRSGNGGWLVAGVQQVV</sequence>
<feature type="compositionally biased region" description="Low complexity" evidence="1">
    <location>
        <begin position="49"/>
        <end position="79"/>
    </location>
</feature>
<name>A0A6C2CLV5_9RHOO</name>
<dbReference type="InterPro" id="IPR007379">
    <property type="entry name" value="Tim44-like_dom"/>
</dbReference>
<accession>A0A6C2CLV5</accession>
<keyword evidence="2" id="KW-0812">Transmembrane</keyword>
<dbReference type="RefSeq" id="WP_148580024.1">
    <property type="nucleotide sequence ID" value="NZ_JAVEUW010000073.1"/>
</dbReference>
<evidence type="ECO:0000256" key="3">
    <source>
        <dbReference type="SAM" id="SignalP"/>
    </source>
</evidence>
<dbReference type="Pfam" id="PF04280">
    <property type="entry name" value="Tim44"/>
    <property type="match status" value="1"/>
</dbReference>
<evidence type="ECO:0000313" key="5">
    <source>
        <dbReference type="EMBL" id="TYC55164.1"/>
    </source>
</evidence>
<proteinExistence type="predicted"/>
<feature type="transmembrane region" description="Helical" evidence="2">
    <location>
        <begin position="111"/>
        <end position="129"/>
    </location>
</feature>
<dbReference type="SUPFAM" id="SSF54427">
    <property type="entry name" value="NTF2-like"/>
    <property type="match status" value="1"/>
</dbReference>
<organism evidence="5 6">
    <name type="scientific">Zoogloea oleivorans</name>
    <dbReference type="NCBI Taxonomy" id="1552750"/>
    <lineage>
        <taxon>Bacteria</taxon>
        <taxon>Pseudomonadati</taxon>
        <taxon>Pseudomonadota</taxon>
        <taxon>Betaproteobacteria</taxon>
        <taxon>Rhodocyclales</taxon>
        <taxon>Zoogloeaceae</taxon>
        <taxon>Zoogloea</taxon>
    </lineage>
</organism>
<evidence type="ECO:0000259" key="4">
    <source>
        <dbReference type="SMART" id="SM00978"/>
    </source>
</evidence>
<evidence type="ECO:0000256" key="1">
    <source>
        <dbReference type="SAM" id="MobiDB-lite"/>
    </source>
</evidence>
<dbReference type="OrthoDB" id="5297955at2"/>
<gene>
    <name evidence="5" type="ORF">ETQ85_15755</name>
</gene>